<name>A0AAV4C500_9GAST</name>
<feature type="compositionally biased region" description="Basic and acidic residues" evidence="1">
    <location>
        <begin position="85"/>
        <end position="102"/>
    </location>
</feature>
<dbReference type="Proteomes" id="UP000735302">
    <property type="component" value="Unassembled WGS sequence"/>
</dbReference>
<accession>A0AAV4C500</accession>
<protein>
    <submittedName>
        <fullName evidence="2">Uncharacterized protein</fullName>
    </submittedName>
</protein>
<gene>
    <name evidence="2" type="ORF">PoB_005294200</name>
</gene>
<proteinExistence type="predicted"/>
<keyword evidence="3" id="KW-1185">Reference proteome</keyword>
<dbReference type="AlphaFoldDB" id="A0AAV4C500"/>
<comment type="caution">
    <text evidence="2">The sequence shown here is derived from an EMBL/GenBank/DDBJ whole genome shotgun (WGS) entry which is preliminary data.</text>
</comment>
<feature type="region of interest" description="Disordered" evidence="1">
    <location>
        <begin position="82"/>
        <end position="102"/>
    </location>
</feature>
<evidence type="ECO:0000313" key="3">
    <source>
        <dbReference type="Proteomes" id="UP000735302"/>
    </source>
</evidence>
<reference evidence="2 3" key="1">
    <citation type="journal article" date="2021" name="Elife">
        <title>Chloroplast acquisition without the gene transfer in kleptoplastic sea slugs, Plakobranchus ocellatus.</title>
        <authorList>
            <person name="Maeda T."/>
            <person name="Takahashi S."/>
            <person name="Yoshida T."/>
            <person name="Shimamura S."/>
            <person name="Takaki Y."/>
            <person name="Nagai Y."/>
            <person name="Toyoda A."/>
            <person name="Suzuki Y."/>
            <person name="Arimoto A."/>
            <person name="Ishii H."/>
            <person name="Satoh N."/>
            <person name="Nishiyama T."/>
            <person name="Hasebe M."/>
            <person name="Maruyama T."/>
            <person name="Minagawa J."/>
            <person name="Obokata J."/>
            <person name="Shigenobu S."/>
        </authorList>
    </citation>
    <scope>NUCLEOTIDE SEQUENCE [LARGE SCALE GENOMIC DNA]</scope>
</reference>
<sequence length="102" mass="11580">MLETDTGWLRASELAVQSANNTDRFAMIIIYGRYTRYLSPSQDLTDFKPCMGVSQSVRQSRERWHSLKKNGPSAKAIRVACWGQQRKDGKGKKKEEGERGDA</sequence>
<evidence type="ECO:0000313" key="2">
    <source>
        <dbReference type="EMBL" id="GFO26437.1"/>
    </source>
</evidence>
<evidence type="ECO:0000256" key="1">
    <source>
        <dbReference type="SAM" id="MobiDB-lite"/>
    </source>
</evidence>
<organism evidence="2 3">
    <name type="scientific">Plakobranchus ocellatus</name>
    <dbReference type="NCBI Taxonomy" id="259542"/>
    <lineage>
        <taxon>Eukaryota</taxon>
        <taxon>Metazoa</taxon>
        <taxon>Spiralia</taxon>
        <taxon>Lophotrochozoa</taxon>
        <taxon>Mollusca</taxon>
        <taxon>Gastropoda</taxon>
        <taxon>Heterobranchia</taxon>
        <taxon>Euthyneura</taxon>
        <taxon>Panpulmonata</taxon>
        <taxon>Sacoglossa</taxon>
        <taxon>Placobranchoidea</taxon>
        <taxon>Plakobranchidae</taxon>
        <taxon>Plakobranchus</taxon>
    </lineage>
</organism>
<dbReference type="EMBL" id="BLXT01005830">
    <property type="protein sequence ID" value="GFO26437.1"/>
    <property type="molecule type" value="Genomic_DNA"/>
</dbReference>